<dbReference type="EMBL" id="CP073720">
    <property type="protein sequence ID" value="UWP80366.1"/>
    <property type="molecule type" value="Genomic_DNA"/>
</dbReference>
<protein>
    <submittedName>
        <fullName evidence="1">Uncharacterized protein</fullName>
    </submittedName>
</protein>
<dbReference type="Proteomes" id="UP001059617">
    <property type="component" value="Chromosome"/>
</dbReference>
<evidence type="ECO:0000313" key="2">
    <source>
        <dbReference type="Proteomes" id="UP001059617"/>
    </source>
</evidence>
<reference evidence="1" key="2">
    <citation type="submission" date="2022-09" db="EMBL/GenBank/DDBJ databases">
        <title>Biosynthetic gene clusters of Dactylosporangioum fulvum.</title>
        <authorList>
            <person name="Caradec T."/>
        </authorList>
    </citation>
    <scope>NUCLEOTIDE SEQUENCE</scope>
    <source>
        <strain evidence="1">NRRL B-16292</strain>
    </source>
</reference>
<sequence length="115" mass="12802">MRPTLFTVDQPGPGQLSTMAKPRGGDWLTDEMTALRTAGVNILVCALTTPELHEVERARGLTVPDTAPQREWPTELLKRAHQLDKIRFHRMMRLTAPSTLPELQTSASPLWTASS</sequence>
<reference evidence="1" key="1">
    <citation type="submission" date="2021-04" db="EMBL/GenBank/DDBJ databases">
        <authorList>
            <person name="Hartkoorn R.C."/>
            <person name="Beaudoing E."/>
            <person name="Hot D."/>
        </authorList>
    </citation>
    <scope>NUCLEOTIDE SEQUENCE</scope>
    <source>
        <strain evidence="1">NRRL B-16292</strain>
    </source>
</reference>
<proteinExistence type="predicted"/>
<dbReference type="RefSeq" id="WP_259858125.1">
    <property type="nucleotide sequence ID" value="NZ_BAAAST010000009.1"/>
</dbReference>
<accession>A0ABY5VX46</accession>
<gene>
    <name evidence="1" type="ORF">Dfulv_35120</name>
</gene>
<keyword evidence="2" id="KW-1185">Reference proteome</keyword>
<organism evidence="1 2">
    <name type="scientific">Dactylosporangium fulvum</name>
    <dbReference type="NCBI Taxonomy" id="53359"/>
    <lineage>
        <taxon>Bacteria</taxon>
        <taxon>Bacillati</taxon>
        <taxon>Actinomycetota</taxon>
        <taxon>Actinomycetes</taxon>
        <taxon>Micromonosporales</taxon>
        <taxon>Micromonosporaceae</taxon>
        <taxon>Dactylosporangium</taxon>
    </lineage>
</organism>
<evidence type="ECO:0000313" key="1">
    <source>
        <dbReference type="EMBL" id="UWP80366.1"/>
    </source>
</evidence>
<name>A0ABY5VX46_9ACTN</name>